<evidence type="ECO:0000256" key="1">
    <source>
        <dbReference type="SAM" id="MobiDB-lite"/>
    </source>
</evidence>
<dbReference type="EMBL" id="GBRH01209484">
    <property type="protein sequence ID" value="JAD88411.1"/>
    <property type="molecule type" value="Transcribed_RNA"/>
</dbReference>
<organism evidence="2">
    <name type="scientific">Arundo donax</name>
    <name type="common">Giant reed</name>
    <name type="synonym">Donax arundinaceus</name>
    <dbReference type="NCBI Taxonomy" id="35708"/>
    <lineage>
        <taxon>Eukaryota</taxon>
        <taxon>Viridiplantae</taxon>
        <taxon>Streptophyta</taxon>
        <taxon>Embryophyta</taxon>
        <taxon>Tracheophyta</taxon>
        <taxon>Spermatophyta</taxon>
        <taxon>Magnoliopsida</taxon>
        <taxon>Liliopsida</taxon>
        <taxon>Poales</taxon>
        <taxon>Poaceae</taxon>
        <taxon>PACMAD clade</taxon>
        <taxon>Arundinoideae</taxon>
        <taxon>Arundineae</taxon>
        <taxon>Arundo</taxon>
    </lineage>
</organism>
<reference evidence="2" key="1">
    <citation type="submission" date="2014-09" db="EMBL/GenBank/DDBJ databases">
        <authorList>
            <person name="Magalhaes I.L.F."/>
            <person name="Oliveira U."/>
            <person name="Santos F.R."/>
            <person name="Vidigal T.H.D.A."/>
            <person name="Brescovit A.D."/>
            <person name="Santos A.J."/>
        </authorList>
    </citation>
    <scope>NUCLEOTIDE SEQUENCE</scope>
    <source>
        <tissue evidence="2">Shoot tissue taken approximately 20 cm above the soil surface</tissue>
    </source>
</reference>
<evidence type="ECO:0000313" key="2">
    <source>
        <dbReference type="EMBL" id="JAD88411.1"/>
    </source>
</evidence>
<accession>A0A0A9DKS8</accession>
<feature type="region of interest" description="Disordered" evidence="1">
    <location>
        <begin position="1"/>
        <end position="36"/>
    </location>
</feature>
<name>A0A0A9DKS8_ARUDO</name>
<dbReference type="AlphaFoldDB" id="A0A0A9DKS8"/>
<feature type="compositionally biased region" description="Low complexity" evidence="1">
    <location>
        <begin position="1"/>
        <end position="17"/>
    </location>
</feature>
<sequence length="65" mass="6877">MKLSAPVTTPSTAAASSMRGGVSTTGALRSRARRPRYDAATAIRSSGQPAVWSHAESHCRWPPLL</sequence>
<proteinExistence type="predicted"/>
<reference evidence="2" key="2">
    <citation type="journal article" date="2015" name="Data Brief">
        <title>Shoot transcriptome of the giant reed, Arundo donax.</title>
        <authorList>
            <person name="Barrero R.A."/>
            <person name="Guerrero F.D."/>
            <person name="Moolhuijzen P."/>
            <person name="Goolsby J.A."/>
            <person name="Tidwell J."/>
            <person name="Bellgard S.E."/>
            <person name="Bellgard M.I."/>
        </authorList>
    </citation>
    <scope>NUCLEOTIDE SEQUENCE</scope>
    <source>
        <tissue evidence="2">Shoot tissue taken approximately 20 cm above the soil surface</tissue>
    </source>
</reference>
<protein>
    <submittedName>
        <fullName evidence="2">Uncharacterized protein</fullName>
    </submittedName>
</protein>